<gene>
    <name evidence="1" type="ORF">TRFO_26076</name>
</gene>
<keyword evidence="2" id="KW-1185">Reference proteome</keyword>
<sequence length="294" mass="34507">MLALPDDLKHQLKSKPKLTKLTFLDKLNLLVEWAGDDEMKKNYIGLKKSDDGFLVNIDVLSQHFEILRRSLMKNFLLIDYQKRSYQSSKEWVIFSPKKNTNSIMTTFTNLQQELTKNDFGEWNSAMLYNWDLFTVKFPERKVGDFTRQFIKNNSVLSISSLIKYFIRSDFLDAKNYQILFQHFSPISSIPGKISAFFASILARGWSIGEGKRTVKIIQPNKFLFNDGMKQIILENDMNCQFPGLWLISNSENGRRYEIESFFERKFPKEIPSNELFIESIMEHFPKINEVDSDE</sequence>
<reference evidence="1" key="1">
    <citation type="submission" date="2016-10" db="EMBL/GenBank/DDBJ databases">
        <authorList>
            <person name="Benchimol M."/>
            <person name="Almeida L.G."/>
            <person name="Vasconcelos A.T."/>
            <person name="Perreira-Neves A."/>
            <person name="Rosa I.A."/>
            <person name="Tasca T."/>
            <person name="Bogo M.R."/>
            <person name="de Souza W."/>
        </authorList>
    </citation>
    <scope>NUCLEOTIDE SEQUENCE [LARGE SCALE GENOMIC DNA]</scope>
    <source>
        <strain evidence="1">K</strain>
    </source>
</reference>
<proteinExistence type="predicted"/>
<dbReference type="GeneID" id="94839434"/>
<evidence type="ECO:0000313" key="2">
    <source>
        <dbReference type="Proteomes" id="UP000179807"/>
    </source>
</evidence>
<comment type="caution">
    <text evidence="1">The sequence shown here is derived from an EMBL/GenBank/DDBJ whole genome shotgun (WGS) entry which is preliminary data.</text>
</comment>
<dbReference type="AlphaFoldDB" id="A0A1J4K485"/>
<dbReference type="EMBL" id="MLAK01000739">
    <property type="protein sequence ID" value="OHT06003.1"/>
    <property type="molecule type" value="Genomic_DNA"/>
</dbReference>
<dbReference type="Proteomes" id="UP000179807">
    <property type="component" value="Unassembled WGS sequence"/>
</dbReference>
<evidence type="ECO:0000313" key="1">
    <source>
        <dbReference type="EMBL" id="OHT06003.1"/>
    </source>
</evidence>
<evidence type="ECO:0008006" key="3">
    <source>
        <dbReference type="Google" id="ProtNLM"/>
    </source>
</evidence>
<name>A0A1J4K485_9EUKA</name>
<dbReference type="Gene3D" id="1.10.10.10">
    <property type="entry name" value="Winged helix-like DNA-binding domain superfamily/Winged helix DNA-binding domain"/>
    <property type="match status" value="1"/>
</dbReference>
<dbReference type="RefSeq" id="XP_068359139.1">
    <property type="nucleotide sequence ID" value="XM_068504730.1"/>
</dbReference>
<dbReference type="VEuPathDB" id="TrichDB:TRFO_26076"/>
<protein>
    <recommendedName>
        <fullName evidence="3">Initiator binding domain-containing protein</fullName>
    </recommendedName>
</protein>
<dbReference type="InterPro" id="IPR036388">
    <property type="entry name" value="WH-like_DNA-bd_sf"/>
</dbReference>
<accession>A0A1J4K485</accession>
<organism evidence="1 2">
    <name type="scientific">Tritrichomonas foetus</name>
    <dbReference type="NCBI Taxonomy" id="1144522"/>
    <lineage>
        <taxon>Eukaryota</taxon>
        <taxon>Metamonada</taxon>
        <taxon>Parabasalia</taxon>
        <taxon>Tritrichomonadida</taxon>
        <taxon>Tritrichomonadidae</taxon>
        <taxon>Tritrichomonas</taxon>
    </lineage>
</organism>